<proteinExistence type="predicted"/>
<protein>
    <recommendedName>
        <fullName evidence="4">Acc operon protein</fullName>
    </recommendedName>
</protein>
<evidence type="ECO:0000313" key="3">
    <source>
        <dbReference type="Proteomes" id="UP001595925"/>
    </source>
</evidence>
<dbReference type="Pfam" id="PF26062">
    <property type="entry name" value="DUF8022"/>
    <property type="match status" value="1"/>
</dbReference>
<comment type="caution">
    <text evidence="2">The sequence shown here is derived from an EMBL/GenBank/DDBJ whole genome shotgun (WGS) entry which is preliminary data.</text>
</comment>
<accession>A0ABD5QEX6</accession>
<dbReference type="Proteomes" id="UP001595925">
    <property type="component" value="Unassembled WGS sequence"/>
</dbReference>
<sequence>MTGDDADSGVEGETEGEDPRYDLVIPDDAGDDEAAAIAAAVGAHLRDREAAAAAAAADTEETWDGKRWAFSGRIRAQQRRHARVPREAPTDPWAAAGRTDRF</sequence>
<dbReference type="EMBL" id="JBHSJG010000036">
    <property type="protein sequence ID" value="MFC4988371.1"/>
    <property type="molecule type" value="Genomic_DNA"/>
</dbReference>
<evidence type="ECO:0000313" key="2">
    <source>
        <dbReference type="EMBL" id="MFC4988371.1"/>
    </source>
</evidence>
<dbReference type="RefSeq" id="WP_114577304.1">
    <property type="nucleotide sequence ID" value="NZ_JAIVEF010000001.1"/>
</dbReference>
<reference evidence="2 3" key="1">
    <citation type="journal article" date="2019" name="Int. J. Syst. Evol. Microbiol.">
        <title>The Global Catalogue of Microorganisms (GCM) 10K type strain sequencing project: providing services to taxonomists for standard genome sequencing and annotation.</title>
        <authorList>
            <consortium name="The Broad Institute Genomics Platform"/>
            <consortium name="The Broad Institute Genome Sequencing Center for Infectious Disease"/>
            <person name="Wu L."/>
            <person name="Ma J."/>
        </authorList>
    </citation>
    <scope>NUCLEOTIDE SEQUENCE [LARGE SCALE GENOMIC DNA]</scope>
    <source>
        <strain evidence="2 3">CGMCC 1.15824</strain>
    </source>
</reference>
<dbReference type="InterPro" id="IPR058335">
    <property type="entry name" value="PccX"/>
</dbReference>
<dbReference type="AlphaFoldDB" id="A0ABD5QEX6"/>
<keyword evidence="3" id="KW-1185">Reference proteome</keyword>
<evidence type="ECO:0000256" key="1">
    <source>
        <dbReference type="SAM" id="MobiDB-lite"/>
    </source>
</evidence>
<name>A0ABD5QEX6_9EURY</name>
<gene>
    <name evidence="2" type="ORF">ACFPFO_11510</name>
</gene>
<feature type="compositionally biased region" description="Acidic residues" evidence="1">
    <location>
        <begin position="1"/>
        <end position="16"/>
    </location>
</feature>
<feature type="region of interest" description="Disordered" evidence="1">
    <location>
        <begin position="1"/>
        <end position="27"/>
    </location>
</feature>
<feature type="region of interest" description="Disordered" evidence="1">
    <location>
        <begin position="75"/>
        <end position="102"/>
    </location>
</feature>
<evidence type="ECO:0008006" key="4">
    <source>
        <dbReference type="Google" id="ProtNLM"/>
    </source>
</evidence>
<organism evidence="2 3">
    <name type="scientific">Saliphagus infecundisoli</name>
    <dbReference type="NCBI Taxonomy" id="1849069"/>
    <lineage>
        <taxon>Archaea</taxon>
        <taxon>Methanobacteriati</taxon>
        <taxon>Methanobacteriota</taxon>
        <taxon>Stenosarchaea group</taxon>
        <taxon>Halobacteria</taxon>
        <taxon>Halobacteriales</taxon>
        <taxon>Natrialbaceae</taxon>
        <taxon>Saliphagus</taxon>
    </lineage>
</organism>